<name>A0A4P9ZXF0_9FUNG</name>
<evidence type="ECO:0000256" key="1">
    <source>
        <dbReference type="SAM" id="SignalP"/>
    </source>
</evidence>
<organism evidence="3 4">
    <name type="scientific">Dimargaris cristalligena</name>
    <dbReference type="NCBI Taxonomy" id="215637"/>
    <lineage>
        <taxon>Eukaryota</taxon>
        <taxon>Fungi</taxon>
        <taxon>Fungi incertae sedis</taxon>
        <taxon>Zoopagomycota</taxon>
        <taxon>Kickxellomycotina</taxon>
        <taxon>Dimargaritomycetes</taxon>
        <taxon>Dimargaritales</taxon>
        <taxon>Dimargaritaceae</taxon>
        <taxon>Dimargaris</taxon>
    </lineage>
</organism>
<accession>A0A4P9ZXF0</accession>
<dbReference type="InterPro" id="IPR046530">
    <property type="entry name" value="BIM1-like_dom"/>
</dbReference>
<feature type="domain" description="Copper acquisition factor BIM1-like" evidence="2">
    <location>
        <begin position="19"/>
        <end position="140"/>
    </location>
</feature>
<keyword evidence="1" id="KW-0732">Signal</keyword>
<feature type="chain" id="PRO_5020522783" description="Copper acquisition factor BIM1-like domain-containing protein" evidence="1">
    <location>
        <begin position="16"/>
        <end position="169"/>
    </location>
</feature>
<evidence type="ECO:0000313" key="4">
    <source>
        <dbReference type="Proteomes" id="UP000268162"/>
    </source>
</evidence>
<keyword evidence="4" id="KW-1185">Reference proteome</keyword>
<dbReference type="AlphaFoldDB" id="A0A4P9ZXF0"/>
<proteinExistence type="predicted"/>
<sequence>MKIVYAMALLPATLALEMFRVNYPASRGQNSTTVNEYPCGGFNHPQAPTKVKARQEFEMQVPRAPGQIDVFYRSAHDLPDRWEPVGGYLVLTGADFVGFRVDFHRKVQKNAKGVVMARFIDANNPTESDWQYQCVDVSHGDDVKNASAGGPRVGMVIVGLALAGLVIRL</sequence>
<reference evidence="4" key="1">
    <citation type="journal article" date="2018" name="Nat. Microbiol.">
        <title>Leveraging single-cell genomics to expand the fungal tree of life.</title>
        <authorList>
            <person name="Ahrendt S.R."/>
            <person name="Quandt C.A."/>
            <person name="Ciobanu D."/>
            <person name="Clum A."/>
            <person name="Salamov A."/>
            <person name="Andreopoulos B."/>
            <person name="Cheng J.F."/>
            <person name="Woyke T."/>
            <person name="Pelin A."/>
            <person name="Henrissat B."/>
            <person name="Reynolds N.K."/>
            <person name="Benny G.L."/>
            <person name="Smith M.E."/>
            <person name="James T.Y."/>
            <person name="Grigoriev I.V."/>
        </authorList>
    </citation>
    <scope>NUCLEOTIDE SEQUENCE [LARGE SCALE GENOMIC DNA]</scope>
    <source>
        <strain evidence="4">RSA 468</strain>
    </source>
</reference>
<dbReference type="EMBL" id="ML002378">
    <property type="protein sequence ID" value="RKP38344.1"/>
    <property type="molecule type" value="Genomic_DNA"/>
</dbReference>
<evidence type="ECO:0000259" key="2">
    <source>
        <dbReference type="Pfam" id="PF20238"/>
    </source>
</evidence>
<protein>
    <recommendedName>
        <fullName evidence="2">Copper acquisition factor BIM1-like domain-containing protein</fullName>
    </recommendedName>
</protein>
<evidence type="ECO:0000313" key="3">
    <source>
        <dbReference type="EMBL" id="RKP38344.1"/>
    </source>
</evidence>
<dbReference type="Proteomes" id="UP000268162">
    <property type="component" value="Unassembled WGS sequence"/>
</dbReference>
<feature type="signal peptide" evidence="1">
    <location>
        <begin position="1"/>
        <end position="15"/>
    </location>
</feature>
<gene>
    <name evidence="3" type="ORF">BJ085DRAFT_32227</name>
</gene>
<dbReference type="Pfam" id="PF20238">
    <property type="entry name" value="BIM1-like_dom"/>
    <property type="match status" value="1"/>
</dbReference>